<evidence type="ECO:0000256" key="1">
    <source>
        <dbReference type="SAM" id="MobiDB-lite"/>
    </source>
</evidence>
<evidence type="ECO:0000313" key="3">
    <source>
        <dbReference type="EMBL" id="EMI55334.1"/>
    </source>
</evidence>
<sequence>MLRFSTCSALSGLLFSLVVCTSAEAQISILAPKSNDASQTMTLKDYLLEGIVGEDASGTYQGVDIKTVLEQADNKVVITGEVETSNQRALLENMLKTSLIQGKENTPRLVDWPDGTPNPEVDASGMVIRGRSNDAPPRGGDRTINLSSAERVFSVADFPYSDPEGRPLAELRVDRLPTTGSLMLDGRAVTLDARISAAQLASGALKYSATARGAKSVGVAGSVSDSILFSVSDGTSFSATPSTISLVYNSPRPGPVDPTRGGGRPFVYEPPKPRGLPVPIGGAWWAPSNYWQAPGYSASYYHSSSSCVETFNGCGPVVDACSVSTCCGCEVLNSCVVDTNCSPCGSSCSSSFVPTMRTCGVVVPNFAMPLAYVVPPTHTRLAAPYLTGDRIALYASNRIDQAADGRVYVSSRRPALPDVDLGGTPRIAEGYYALGVSEYWKGNYEEAIGLLKDGINAYESDARLWYFKAFSEVRLGRKVDAGRSLGMAAVVERVRPSQKKVVSKAIERFQGEFRVQIERARLIVAGMTDTDASGKIDIQVASR</sequence>
<dbReference type="SUPFAM" id="SSF48452">
    <property type="entry name" value="TPR-like"/>
    <property type="match status" value="1"/>
</dbReference>
<feature type="chain" id="PRO_5004072822" evidence="2">
    <location>
        <begin position="26"/>
        <end position="543"/>
    </location>
</feature>
<dbReference type="InterPro" id="IPR011990">
    <property type="entry name" value="TPR-like_helical_dom_sf"/>
</dbReference>
<dbReference type="Proteomes" id="UP000011885">
    <property type="component" value="Unassembled WGS sequence"/>
</dbReference>
<keyword evidence="2" id="KW-0732">Signal</keyword>
<feature type="signal peptide" evidence="2">
    <location>
        <begin position="1"/>
        <end position="25"/>
    </location>
</feature>
<feature type="region of interest" description="Disordered" evidence="1">
    <location>
        <begin position="106"/>
        <end position="140"/>
    </location>
</feature>
<evidence type="ECO:0000256" key="2">
    <source>
        <dbReference type="SAM" id="SignalP"/>
    </source>
</evidence>
<dbReference type="EMBL" id="ANOH01000219">
    <property type="protein sequence ID" value="EMI55334.1"/>
    <property type="molecule type" value="Genomic_DNA"/>
</dbReference>
<organism evidence="3 4">
    <name type="scientific">Rhodopirellula sallentina SM41</name>
    <dbReference type="NCBI Taxonomy" id="1263870"/>
    <lineage>
        <taxon>Bacteria</taxon>
        <taxon>Pseudomonadati</taxon>
        <taxon>Planctomycetota</taxon>
        <taxon>Planctomycetia</taxon>
        <taxon>Pirellulales</taxon>
        <taxon>Pirellulaceae</taxon>
        <taxon>Rhodopirellula</taxon>
    </lineage>
</organism>
<name>M5U240_9BACT</name>
<comment type="caution">
    <text evidence="3">The sequence shown here is derived from an EMBL/GenBank/DDBJ whole genome shotgun (WGS) entry which is preliminary data.</text>
</comment>
<reference evidence="3 4" key="1">
    <citation type="journal article" date="2013" name="Mar. Genomics">
        <title>Expression of sulfatases in Rhodopirellula baltica and the diversity of sulfatases in the genus Rhodopirellula.</title>
        <authorList>
            <person name="Wegner C.E."/>
            <person name="Richter-Heitmann T."/>
            <person name="Klindworth A."/>
            <person name="Klockow C."/>
            <person name="Richter M."/>
            <person name="Achstetter T."/>
            <person name="Glockner F.O."/>
            <person name="Harder J."/>
        </authorList>
    </citation>
    <scope>NUCLEOTIDE SEQUENCE [LARGE SCALE GENOMIC DNA]</scope>
    <source>
        <strain evidence="3 4">SM41</strain>
    </source>
</reference>
<dbReference type="Gene3D" id="1.25.40.10">
    <property type="entry name" value="Tetratricopeptide repeat domain"/>
    <property type="match status" value="1"/>
</dbReference>
<protein>
    <submittedName>
        <fullName evidence="3">Secreted protein</fullName>
    </submittedName>
</protein>
<evidence type="ECO:0000313" key="4">
    <source>
        <dbReference type="Proteomes" id="UP000011885"/>
    </source>
</evidence>
<gene>
    <name evidence="3" type="ORF">RSSM_03240</name>
</gene>
<accession>M5U240</accession>
<keyword evidence="4" id="KW-1185">Reference proteome</keyword>
<proteinExistence type="predicted"/>
<dbReference type="PATRIC" id="fig|1263870.3.peg.3445"/>
<dbReference type="AlphaFoldDB" id="M5U240"/>